<dbReference type="InterPro" id="IPR013762">
    <property type="entry name" value="Integrase-like_cat_sf"/>
</dbReference>
<dbReference type="InterPro" id="IPR050808">
    <property type="entry name" value="Phage_Integrase"/>
</dbReference>
<dbReference type="PROSITE" id="PS51898">
    <property type="entry name" value="TYR_RECOMBINASE"/>
    <property type="match status" value="1"/>
</dbReference>
<dbReference type="GO" id="GO:0044826">
    <property type="term" value="P:viral genome integration into host DNA"/>
    <property type="evidence" value="ECO:0007669"/>
    <property type="project" value="UniProtKB-KW"/>
</dbReference>
<dbReference type="PANTHER" id="PTHR30629">
    <property type="entry name" value="PROPHAGE INTEGRASE"/>
    <property type="match status" value="1"/>
</dbReference>
<dbReference type="GO" id="GO:0015074">
    <property type="term" value="P:DNA integration"/>
    <property type="evidence" value="ECO:0007669"/>
    <property type="project" value="UniProtKB-KW"/>
</dbReference>
<evidence type="ECO:0000313" key="8">
    <source>
        <dbReference type="EMBL" id="SVB17964.1"/>
    </source>
</evidence>
<keyword evidence="2" id="KW-0229">DNA integration</keyword>
<evidence type="ECO:0000259" key="7">
    <source>
        <dbReference type="PROSITE" id="PS51898"/>
    </source>
</evidence>
<dbReference type="Gene3D" id="1.10.443.10">
    <property type="entry name" value="Intergrase catalytic core"/>
    <property type="match status" value="1"/>
</dbReference>
<feature type="domain" description="Tyr recombinase" evidence="7">
    <location>
        <begin position="190"/>
        <end position="354"/>
    </location>
</feature>
<evidence type="ECO:0000256" key="4">
    <source>
        <dbReference type="ARBA" id="ARBA00023172"/>
    </source>
</evidence>
<keyword evidence="5" id="KW-1179">Viral genome integration</keyword>
<name>A0A382BWF9_9ZZZZ</name>
<dbReference type="InterPro" id="IPR002104">
    <property type="entry name" value="Integrase_catalytic"/>
</dbReference>
<keyword evidence="3" id="KW-0238">DNA-binding</keyword>
<dbReference type="Gene3D" id="1.10.150.130">
    <property type="match status" value="1"/>
</dbReference>
<dbReference type="EMBL" id="UINC01031621">
    <property type="protein sequence ID" value="SVB17964.1"/>
    <property type="molecule type" value="Genomic_DNA"/>
</dbReference>
<dbReference type="GO" id="GO:0006310">
    <property type="term" value="P:DNA recombination"/>
    <property type="evidence" value="ECO:0007669"/>
    <property type="project" value="UniProtKB-KW"/>
</dbReference>
<proteinExistence type="inferred from homology"/>
<dbReference type="Pfam" id="PF00589">
    <property type="entry name" value="Phage_integrase"/>
    <property type="match status" value="1"/>
</dbReference>
<evidence type="ECO:0000256" key="2">
    <source>
        <dbReference type="ARBA" id="ARBA00022908"/>
    </source>
</evidence>
<accession>A0A382BWF9</accession>
<evidence type="ECO:0000256" key="1">
    <source>
        <dbReference type="ARBA" id="ARBA00008857"/>
    </source>
</evidence>
<evidence type="ECO:0000256" key="5">
    <source>
        <dbReference type="ARBA" id="ARBA00023195"/>
    </source>
</evidence>
<evidence type="ECO:0000256" key="3">
    <source>
        <dbReference type="ARBA" id="ARBA00023125"/>
    </source>
</evidence>
<dbReference type="SUPFAM" id="SSF56349">
    <property type="entry name" value="DNA breaking-rejoining enzymes"/>
    <property type="match status" value="1"/>
</dbReference>
<protein>
    <recommendedName>
        <fullName evidence="7">Tyr recombinase domain-containing protein</fullName>
    </recommendedName>
</protein>
<organism evidence="8">
    <name type="scientific">marine metagenome</name>
    <dbReference type="NCBI Taxonomy" id="408172"/>
    <lineage>
        <taxon>unclassified sequences</taxon>
        <taxon>metagenomes</taxon>
        <taxon>ecological metagenomes</taxon>
    </lineage>
</organism>
<dbReference type="GO" id="GO:0046718">
    <property type="term" value="P:symbiont entry into host cell"/>
    <property type="evidence" value="ECO:0007669"/>
    <property type="project" value="UniProtKB-KW"/>
</dbReference>
<keyword evidence="4" id="KW-0233">DNA recombination</keyword>
<dbReference type="CDD" id="cd00796">
    <property type="entry name" value="INT_Rci_Hp1_C"/>
    <property type="match status" value="1"/>
</dbReference>
<comment type="similarity">
    <text evidence="1">Belongs to the 'phage' integrase family.</text>
</comment>
<dbReference type="AlphaFoldDB" id="A0A382BWF9"/>
<dbReference type="GO" id="GO:0075713">
    <property type="term" value="P:establishment of integrated proviral latency"/>
    <property type="evidence" value="ECO:0007669"/>
    <property type="project" value="UniProtKB-KW"/>
</dbReference>
<dbReference type="GO" id="GO:0003677">
    <property type="term" value="F:DNA binding"/>
    <property type="evidence" value="ECO:0007669"/>
    <property type="project" value="UniProtKB-KW"/>
</dbReference>
<gene>
    <name evidence="8" type="ORF">METZ01_LOCUS170818</name>
</gene>
<reference evidence="8" key="1">
    <citation type="submission" date="2018-05" db="EMBL/GenBank/DDBJ databases">
        <authorList>
            <person name="Lanie J.A."/>
            <person name="Ng W.-L."/>
            <person name="Kazmierczak K.M."/>
            <person name="Andrzejewski T.M."/>
            <person name="Davidsen T.M."/>
            <person name="Wayne K.J."/>
            <person name="Tettelin H."/>
            <person name="Glass J.I."/>
            <person name="Rusch D."/>
            <person name="Podicherti R."/>
            <person name="Tsui H.-C.T."/>
            <person name="Winkler M.E."/>
        </authorList>
    </citation>
    <scope>NUCLEOTIDE SEQUENCE</scope>
</reference>
<dbReference type="PANTHER" id="PTHR30629:SF2">
    <property type="entry name" value="PROPHAGE INTEGRASE INTS-RELATED"/>
    <property type="match status" value="1"/>
</dbReference>
<dbReference type="InterPro" id="IPR010998">
    <property type="entry name" value="Integrase_recombinase_N"/>
</dbReference>
<sequence length="373" mass="43756">MGILVECPNCRTRSGLSRKVCNCGHRIQKSESKNYWIEYYYNGKRTRERIGRSKKAAENRFREIQTAKAEKRHINVNKNVLVKLGELRDWYLELSEVKQKKSYSDIVRCVSLVVEHIGEKTTAIQLGLKDIEEFRKHRLSINSIRGRPIKPATINRNVANFRSMLNRAVDYGKLEINPLGRIKQLEENNIRERVLSQDEFERLLSNCHGELKGLVLIAFYLPMRQEEILNLRWEEIDFKHGFIRLGANRTKTKTVRSVPMHTKIIYYLQCLPRPLKGGFIFSKRRFPRKAYYKAVRETCLENFTFHDLRHCAMNNLRLAGNDHFLIKKASGAKTDSAFKRYNLVTEEEMKGMKWLEEKAKDSGTMDTYMDTKA</sequence>
<keyword evidence="6" id="KW-1160">Virus entry into host cell</keyword>
<dbReference type="InterPro" id="IPR011010">
    <property type="entry name" value="DNA_brk_join_enz"/>
</dbReference>
<evidence type="ECO:0000256" key="6">
    <source>
        <dbReference type="ARBA" id="ARBA00023296"/>
    </source>
</evidence>